<dbReference type="FunFam" id="2.60.40.60:FF:000140">
    <property type="entry name" value="Dachsous cadherin-related 1"/>
    <property type="match status" value="1"/>
</dbReference>
<dbReference type="FunFam" id="2.60.40.60:FF:000201">
    <property type="entry name" value="Dachsous cadherin-related 1"/>
    <property type="match status" value="1"/>
</dbReference>
<feature type="domain" description="Cadherin" evidence="19">
    <location>
        <begin position="2740"/>
        <end position="2834"/>
    </location>
</feature>
<dbReference type="GO" id="GO:0016477">
    <property type="term" value="P:cell migration"/>
    <property type="evidence" value="ECO:0007669"/>
    <property type="project" value="UniProtKB-ARBA"/>
</dbReference>
<dbReference type="GO" id="GO:0048589">
    <property type="term" value="P:developmental growth"/>
    <property type="evidence" value="ECO:0007669"/>
    <property type="project" value="UniProtKB-ARBA"/>
</dbReference>
<evidence type="ECO:0000256" key="16">
    <source>
        <dbReference type="PROSITE-ProRule" id="PRU00043"/>
    </source>
</evidence>
<dbReference type="Gene3D" id="4.10.900.10">
    <property type="entry name" value="TCF3-CBD (Catenin binding domain)"/>
    <property type="match status" value="1"/>
</dbReference>
<feature type="compositionally biased region" description="Low complexity" evidence="17">
    <location>
        <begin position="3392"/>
        <end position="3402"/>
    </location>
</feature>
<feature type="domain" description="Cadherin" evidence="19">
    <location>
        <begin position="835"/>
        <end position="936"/>
    </location>
</feature>
<feature type="domain" description="Cadherin" evidence="19">
    <location>
        <begin position="1885"/>
        <end position="1989"/>
    </location>
</feature>
<dbReference type="InterPro" id="IPR020894">
    <property type="entry name" value="Cadherin_CS"/>
</dbReference>
<feature type="domain" description="Cadherin" evidence="19">
    <location>
        <begin position="520"/>
        <end position="626"/>
    </location>
</feature>
<evidence type="ECO:0000256" key="14">
    <source>
        <dbReference type="ARBA" id="ARBA00072299"/>
    </source>
</evidence>
<comment type="subunit">
    <text evidence="13">Heterophilic interaction with FAT4; this interaction affects their respective protein levels.</text>
</comment>
<feature type="region of interest" description="Disordered" evidence="17">
    <location>
        <begin position="3373"/>
        <end position="3439"/>
    </location>
</feature>
<dbReference type="PANTHER" id="PTHR24026:SF126">
    <property type="entry name" value="PROTOCADHERIN FAT 4"/>
    <property type="match status" value="1"/>
</dbReference>
<evidence type="ECO:0000256" key="15">
    <source>
        <dbReference type="ARBA" id="ARBA00079083"/>
    </source>
</evidence>
<comment type="subcellular location">
    <subcellularLocation>
        <location evidence="1">Cell membrane</location>
        <topology evidence="1">Single-pass type I membrane protein</topology>
    </subcellularLocation>
</comment>
<dbReference type="Pfam" id="PF00028">
    <property type="entry name" value="Cadherin"/>
    <property type="match status" value="26"/>
</dbReference>
<feature type="transmembrane region" description="Helical" evidence="18">
    <location>
        <begin position="2979"/>
        <end position="3001"/>
    </location>
</feature>
<evidence type="ECO:0000256" key="6">
    <source>
        <dbReference type="ARBA" id="ARBA00022737"/>
    </source>
</evidence>
<dbReference type="GO" id="GO:0005886">
    <property type="term" value="C:plasma membrane"/>
    <property type="evidence" value="ECO:0007669"/>
    <property type="project" value="UniProtKB-SubCell"/>
</dbReference>
<feature type="domain" description="Cadherin" evidence="19">
    <location>
        <begin position="2415"/>
        <end position="2519"/>
    </location>
</feature>
<dbReference type="GO" id="GO:0001736">
    <property type="term" value="P:establishment of planar polarity"/>
    <property type="evidence" value="ECO:0007669"/>
    <property type="project" value="UniProtKB-ARBA"/>
</dbReference>
<dbReference type="PROSITE" id="PS00232">
    <property type="entry name" value="CADHERIN_1"/>
    <property type="match status" value="14"/>
</dbReference>
<feature type="compositionally biased region" description="Acidic residues" evidence="17">
    <location>
        <begin position="3084"/>
        <end position="3094"/>
    </location>
</feature>
<dbReference type="Gene3D" id="2.60.40.60">
    <property type="entry name" value="Cadherins"/>
    <property type="match status" value="27"/>
</dbReference>
<feature type="domain" description="Cadherin" evidence="19">
    <location>
        <begin position="2835"/>
        <end position="2896"/>
    </location>
</feature>
<feature type="domain" description="Cadherin" evidence="19">
    <location>
        <begin position="1250"/>
        <end position="1357"/>
    </location>
</feature>
<feature type="domain" description="Cadherin" evidence="19">
    <location>
        <begin position="1464"/>
        <end position="1571"/>
    </location>
</feature>
<feature type="compositionally biased region" description="Polar residues" evidence="17">
    <location>
        <begin position="3381"/>
        <end position="3391"/>
    </location>
</feature>
<evidence type="ECO:0000256" key="18">
    <source>
        <dbReference type="SAM" id="Phobius"/>
    </source>
</evidence>
<dbReference type="FunFam" id="2.60.40.60:FF:000020">
    <property type="entry name" value="Dachsous cadherin-related 1b"/>
    <property type="match status" value="7"/>
</dbReference>
<feature type="domain" description="Cadherin" evidence="19">
    <location>
        <begin position="303"/>
        <end position="409"/>
    </location>
</feature>
<feature type="domain" description="Cadherin" evidence="19">
    <location>
        <begin position="1041"/>
        <end position="1145"/>
    </location>
</feature>
<dbReference type="FunFam" id="2.60.40.60:FF:000039">
    <property type="entry name" value="FAT atypical cadherin 3"/>
    <property type="match status" value="1"/>
</dbReference>
<feature type="domain" description="Cadherin" evidence="19">
    <location>
        <begin position="2520"/>
        <end position="2625"/>
    </location>
</feature>
<dbReference type="GO" id="GO:0007163">
    <property type="term" value="P:establishment or maintenance of cell polarity"/>
    <property type="evidence" value="ECO:0007669"/>
    <property type="project" value="UniProtKB-ARBA"/>
</dbReference>
<evidence type="ECO:0000256" key="4">
    <source>
        <dbReference type="ARBA" id="ARBA00022692"/>
    </source>
</evidence>
<feature type="compositionally biased region" description="Basic residues" evidence="17">
    <location>
        <begin position="3427"/>
        <end position="3437"/>
    </location>
</feature>
<evidence type="ECO:0000313" key="20">
    <source>
        <dbReference type="EMBL" id="JAJ17688.1"/>
    </source>
</evidence>
<name>A0A0P5A0G7_9CRUS</name>
<keyword evidence="9 18" id="KW-1133">Transmembrane helix</keyword>
<feature type="domain" description="Cadherin" evidence="19">
    <location>
        <begin position="2103"/>
        <end position="2208"/>
    </location>
</feature>
<dbReference type="FunFam" id="2.60.40.60:FF:000383">
    <property type="entry name" value="Protocadherin Fat"/>
    <property type="match status" value="1"/>
</dbReference>
<sequence length="3459" mass="376561">MVSSESADGCKRRNHSLVGSSLWQTRILAVSAVSKPTAPIKPRQPHRTGRRSTMPRYSFMRSNASSVTPLGCWMLFSVVLATSLTVSHCEYIREFEISEGVSLGTTIGLIGESNPGVPRPPPPPYLIVPVPGSAVDSDLNIEQSTGEIRTKVVLDRELRSSYSLVAIPLSGENIRVLVTVKDENDNAPTFPNPWLQIEFPENTPRDVKRTLPPARDLDLDIFNTQRYNIISGNTNNAFRLSSHRERDGVLYLDLQINGFLDRETTAFYSLVIEALDGGNPPLRGFMTVNITIQDVNDNQPIFNQSRYFASVAENATIGTSVLQVFATDTDAGNNGRITYSINRRQSDRDSVFVIDQLTGVISVNRPLDFETKEVHELVVVASDSGVQALETTAFVSIRVTDVNDNQPTINLIFLSDDATPKISEDAQPGEFVARISVNDPDSKEEYANVNVTLDGGEGHFGLTTRDNIIYMIVSLPLDREVKPNMTLVVTATDQGSPPLHASRAFNLRVTDTNDNAPQFEQTMYYANVLEVADPGTSVFQLSAVDRDLGNNSIVTYSVLDSPDTHSDWFQIDARTGLITTRKHIDCETDPVPQITILATDSGRPSLTGTATVRVTIRDVNDNEPIFDQSFYNVSVREDEAVGHCVLKVSATDPDCGVNAIVNYTMGDGFGKYREFEVNPSSGEICISAALDHEKRNIYEFPILATDRGGLSTTAMVKIQVVDVNDNRPMFYPREYNVSLRERESVNSPVVVVVATDKDAGKYGAVRYAIVAGNEEGLFRVEMSSGEVFLMQPLTRARLAHRLNISATDGGGLRSAHDAEVLVTVIDSSHQPPIFENNRYLFSVREDAQRNSVIGTVSASSVTGSDSARYSIYSGDPNGYFSINPVTGTITTNTELDHETHPFVLLNVAAMTGEPPTFGHSQVNITIGDVNDNAPEFDTVVVKISVAENAELGTPIYAAHAHDDDSNDNGAVTYQLLTNPDGLFKIDPRQGFIMLTRKLDFETTQKYALVIGAQDKGTPPLRSNLTLNIEVQDVNDNPPAFEKDEYQVNVVESLAVNSQFLQVNAIDLDTGNNARLTYRVKEEALADVFGIFPNSGSLYLKKSLDREIRDRYTLTVVATDNGLPPGSAATTVNVFVNDANDNDPVFTRDVYQFTIEENLEKGALVGVISATDKDLDANAALRYSLLPINSSFQLNSLTGEIFTKGPLDREAKAVHELQMEVKDQGNPPRSAKAIVRVMVTDVNDNTPVIVEPEETVLSVREELPAGTEVVRIRAVDTDEGNNASITYSFVTGEDTDGSDAFTIDETTGTIRTKVTLDHEERAFYRLAVSVKDHGRPPKETVRQLQIEVLDLNDNRPTFSTSSFAFKVVEGVTIGQEIGTVIAEDREAAENERVTYTLLSGNAYGSFDINKTTGALFVAKEIDREAIAQYVLQVKAVDSSVTHPQSNIINIKIDVVDVNDCAPSFTTDPVLFSVSENAAVGTAVWNFSAIDPDDGSNGSVQYTLTHQWPVSAFKINANSGILTLINPLDHEQHPEYTLVVTASDQPENEGDKLSTSVTARVVVEDFNDNVPVFVSRTRVDIMEDEPVGYPLLHVIAVDRDARDNGRVSYAIVSGNDDGAFSLDAATGVLAVTRPLDRESQNRYALNVTATDHGRPAKSSWQLVHIHVEDINDNPPRFVRPFYEAAVPENAPKGTFVVKVAATDKDVGTNGNLTYTIPEGIADGMFSVDPTTGAVTTTGPLDRERKASYIVTVYVRDGSFPAQYDATSLTVDVLDVNDHAPQFGESCYPLHVPENSDLSVIHTVVAKDADSGVNGEITYSITGGNVGNKFSIDLHTGQLSSRPLDRELKDRYYLIIAAQDRGVPSPRQGFCNITVSVDDENDSDPRFTQNRYTATLAENVPPDTIVMTVQATDADRGHNAKITYSLSNETQWLFKIDNETGVLTTTGHFDRERRGSYTFEVRATDGGRYDARSEKAQIHITITDVNDNKPVFVKYPFAADVPAFTQPNQQLLQIVAEDRDEGPGGEVVYSLINQPSNSKFRIHSSTGVVTATSSLTMESGRLFHLEVLATDKGSPSLSSTGLIEIRVGTGETGSTDVQSNVALRFQNATYHVQLGENAPVGKDVIQVSAVRSDGRRQRVTYSFGSGNEENTFEINSNNGLIRVRDQKRLDFESTPRLRLIVVAQAEGASPLYGYATVWVDLLDQNDNTPRFTQDSYTSSVWEGNNKGTFVMQVSATDGDMGANANTIYHIVDGNHDNAFVIEPPFSGIVKTNIVLDREIRDFYRLTIIATDEGSPQLTGTCTLRINIVDVNDNQPTFPPHSVVSVSEGSEVGTVITTITANDVDTNPTLTYDFADGGNPDRMFSIDRFSGKITLAQPLDHERQQQYTLRVQASDMAHITETSITVNVVDENDNAPVFSLQNYHASLPELTEPGYAVVTINATDADKGDNARVRYSLAISPTDAFYISEETGVIYTNQTLTFNPRQPVLQLVVKAEDRGRPSMSSVVAVRIQIADVNNNAPKFSQDVYTAHISEDATRGTIVLHVSAADSDETRDNHNIDYSIENGNVNSTFQITSDTGEILLVKTVDREEISVFNLKVLAMDRGSPVRNSTADVVIYVDDVNDNPPVFNQTLYEVKVSEAQAIGTALLRVAATDRDHDENARLSYDITSGNDKGCFEVDPSTGVVSLKKPLDFETTAEHRFIVRASDGHSTQPLSAIATITVKVEDENDNGPAFPVGSYLEFVAENAPAGTVVFTAHANDMDRGPYGKLKYSIAGGEGKDHFNIDPASGIVVTQSIFDYEAKNRYYLSIQASDIGGQTSSVHVQIDIESRDEFAPEFTESSYRFSVPSDADVGYPIGKVLATDRDKGTDGRVVYHLRNQHPHFKINKMNGVISVRKRLDDRRPIGRRRRRSSNSGRPSFATSAMMPVASALTGNSISLVVVASSGRPGSLSNMSVVEIVVEGAANGTRLASADQSVGGLADWAMGLLIALIFLVLGFVAALVFLHMRHRKQPAIGGAVPGGGTSKAPMSVGSAADPFDSASQFDTLAFPPQYNEIPNYEHAERRHHVNTSEMSEQSHSASSGRGSAEEGEPEAEEDEEIRMINEGPLRHQQQQAKLQRLGLPVNVPDSGIHGDDDNLSDVSVHNTQEYLARLGIDPSRTDPGLNCVGVGVVGVGSDGSHVSHGSHSHSHVGHPGHHHGVNVGHSSNHGGHNMATMAGMHLFDDDEGTGDADGMDLSNLIYAKLNDVSGDVDPETVLDGTCNFGFGDSSQPSMTGSLSSIVHSEEELTGSYNWDYLLDWGPQYQPLAHVFGEIARLKDDSAPNSYGTSTPNKKPLNAQVKTLPPPLITNVAPRSIAPVALNTLLPVVRGSGQLAPMPSLPRSPINHESTFTTPAMSPSFSPSLSPLANRSPSISPLVPPGVMTGPKPMSHPSHHQSHHQRPPRTAATMVITGASSGSETELRL</sequence>
<feature type="domain" description="Cadherin" evidence="19">
    <location>
        <begin position="89"/>
        <end position="190"/>
    </location>
</feature>
<dbReference type="OrthoDB" id="6252479at2759"/>
<dbReference type="InterPro" id="IPR027397">
    <property type="entry name" value="Catenin-bd_sf"/>
</dbReference>
<reference evidence="20" key="1">
    <citation type="submission" date="2015-10" db="EMBL/GenBank/DDBJ databases">
        <title>Daphnia magna gene sets from two clonal populations assembled and annotated with EvidentialGene.</title>
        <authorList>
            <person name="Gilbert D."/>
            <person name="Podicheti R."/>
            <person name="Orsini L."/>
            <person name="Colbourne J."/>
            <person name="Pfrender M."/>
        </authorList>
    </citation>
    <scope>NUCLEOTIDE SEQUENCE</scope>
</reference>
<dbReference type="FunFam" id="2.60.40.60:FF:000102">
    <property type="entry name" value="Dachsous cadherin-related 1b"/>
    <property type="match status" value="1"/>
</dbReference>
<dbReference type="EMBL" id="GDIP01205713">
    <property type="protein sequence ID" value="JAJ17689.1"/>
    <property type="molecule type" value="Transcribed_RNA"/>
</dbReference>
<feature type="domain" description="Cadherin" evidence="19">
    <location>
        <begin position="1676"/>
        <end position="1780"/>
    </location>
</feature>
<evidence type="ECO:0000256" key="2">
    <source>
        <dbReference type="ARBA" id="ARBA00022475"/>
    </source>
</evidence>
<dbReference type="InterPro" id="IPR002126">
    <property type="entry name" value="Cadherin-like_dom"/>
</dbReference>
<dbReference type="PROSITE" id="PS50268">
    <property type="entry name" value="CADHERIN_2"/>
    <property type="match status" value="27"/>
</dbReference>
<evidence type="ECO:0000256" key="12">
    <source>
        <dbReference type="ARBA" id="ARBA00023180"/>
    </source>
</evidence>
<reference evidence="20" key="2">
    <citation type="submission" date="2015-10" db="EMBL/GenBank/DDBJ databases">
        <authorList>
            <person name="Gilbert D.G."/>
        </authorList>
    </citation>
    <scope>NUCLEOTIDE SEQUENCE</scope>
</reference>
<keyword evidence="5" id="KW-0732">Signal</keyword>
<keyword evidence="8" id="KW-0130">Cell adhesion</keyword>
<evidence type="ECO:0000256" key="9">
    <source>
        <dbReference type="ARBA" id="ARBA00022989"/>
    </source>
</evidence>
<dbReference type="FunFam" id="2.60.40.60:FF:000390">
    <property type="entry name" value="Protocadherin Fat"/>
    <property type="match status" value="1"/>
</dbReference>
<evidence type="ECO:0000256" key="5">
    <source>
        <dbReference type="ARBA" id="ARBA00022729"/>
    </source>
</evidence>
<keyword evidence="4 18" id="KW-0812">Transmembrane</keyword>
<dbReference type="PANTHER" id="PTHR24026">
    <property type="entry name" value="FAT ATYPICAL CADHERIN-RELATED"/>
    <property type="match status" value="1"/>
</dbReference>
<feature type="domain" description="Cadherin" evidence="19">
    <location>
        <begin position="2209"/>
        <end position="2314"/>
    </location>
</feature>
<feature type="domain" description="Cadherin" evidence="19">
    <location>
        <begin position="2626"/>
        <end position="2731"/>
    </location>
</feature>
<dbReference type="FunFam" id="2.60.40.60:FF:000081">
    <property type="entry name" value="protocadherin Fat 4"/>
    <property type="match status" value="1"/>
</dbReference>
<dbReference type="GO" id="GO:0030855">
    <property type="term" value="P:epithelial cell differentiation"/>
    <property type="evidence" value="ECO:0007669"/>
    <property type="project" value="UniProtKB-ARBA"/>
</dbReference>
<keyword evidence="10 18" id="KW-0472">Membrane</keyword>
<dbReference type="FunFam" id="2.60.40.60:FF:000361">
    <property type="entry name" value="Protocadherin Fat"/>
    <property type="match status" value="1"/>
</dbReference>
<dbReference type="FunFam" id="2.60.40.60:FF:000135">
    <property type="entry name" value="cadherin-23 isoform X1"/>
    <property type="match status" value="1"/>
</dbReference>
<feature type="domain" description="Cadherin" evidence="19">
    <location>
        <begin position="191"/>
        <end position="302"/>
    </location>
</feature>
<evidence type="ECO:0000256" key="1">
    <source>
        <dbReference type="ARBA" id="ARBA00004251"/>
    </source>
</evidence>
<evidence type="ECO:0000256" key="3">
    <source>
        <dbReference type="ARBA" id="ARBA00022536"/>
    </source>
</evidence>
<dbReference type="PRINTS" id="PR00205">
    <property type="entry name" value="CADHERIN"/>
</dbReference>
<dbReference type="FunFam" id="2.60.40.60:FF:000389">
    <property type="entry name" value="Protocadherin Fat"/>
    <property type="match status" value="1"/>
</dbReference>
<dbReference type="SUPFAM" id="SSF49313">
    <property type="entry name" value="Cadherin-like"/>
    <property type="match status" value="27"/>
</dbReference>
<dbReference type="EMBL" id="GDIP01199758">
    <property type="protein sequence ID" value="JAJ23644.1"/>
    <property type="molecule type" value="Transcribed_RNA"/>
</dbReference>
<dbReference type="FunFam" id="2.60.40.60:FF:000322">
    <property type="entry name" value="Protocadherin Fat"/>
    <property type="match status" value="1"/>
</dbReference>
<proteinExistence type="predicted"/>
<feature type="compositionally biased region" description="Low complexity" evidence="17">
    <location>
        <begin position="3067"/>
        <end position="3081"/>
    </location>
</feature>
<keyword evidence="7 16" id="KW-0106">Calcium</keyword>
<feature type="domain" description="Cadherin" evidence="19">
    <location>
        <begin position="1990"/>
        <end position="2084"/>
    </location>
</feature>
<evidence type="ECO:0000256" key="11">
    <source>
        <dbReference type="ARBA" id="ARBA00023157"/>
    </source>
</evidence>
<evidence type="ECO:0000256" key="13">
    <source>
        <dbReference type="ARBA" id="ARBA00062150"/>
    </source>
</evidence>
<feature type="domain" description="Cadherin" evidence="19">
    <location>
        <begin position="937"/>
        <end position="1040"/>
    </location>
</feature>
<feature type="domain" description="Cadherin" evidence="19">
    <location>
        <begin position="422"/>
        <end position="519"/>
    </location>
</feature>
<feature type="domain" description="Cadherin" evidence="19">
    <location>
        <begin position="1571"/>
        <end position="1675"/>
    </location>
</feature>
<dbReference type="FunFam" id="2.60.40.60:FF:000226">
    <property type="entry name" value="Dachsous, isoform B"/>
    <property type="match status" value="2"/>
</dbReference>
<keyword evidence="6" id="KW-0677">Repeat</keyword>
<keyword evidence="11" id="KW-1015">Disulfide bond</keyword>
<protein>
    <recommendedName>
        <fullName evidence="14">Protocadherin-16</fullName>
    </recommendedName>
    <alternativeName>
        <fullName evidence="15">Protein dachsous homolog 1</fullName>
    </alternativeName>
</protein>
<dbReference type="GO" id="GO:0009887">
    <property type="term" value="P:animal organ morphogenesis"/>
    <property type="evidence" value="ECO:0007669"/>
    <property type="project" value="UniProtKB-ARBA"/>
</dbReference>
<dbReference type="InterPro" id="IPR015919">
    <property type="entry name" value="Cadherin-like_sf"/>
</dbReference>
<feature type="domain" description="Cadherin" evidence="19">
    <location>
        <begin position="1781"/>
        <end position="1884"/>
    </location>
</feature>
<dbReference type="FunFam" id="2.60.40.60:FF:000007">
    <property type="entry name" value="Protocadherin alpha 2"/>
    <property type="match status" value="1"/>
</dbReference>
<dbReference type="GO" id="GO:0008104">
    <property type="term" value="P:intracellular protein localization"/>
    <property type="evidence" value="ECO:0007669"/>
    <property type="project" value="UniProtKB-ARBA"/>
</dbReference>
<dbReference type="FunFam" id="2.60.40.60:FF:000353">
    <property type="entry name" value="Dachsous, isoform B"/>
    <property type="match status" value="1"/>
</dbReference>
<keyword evidence="3" id="KW-0245">EGF-like domain</keyword>
<dbReference type="EMBL" id="GDIP01205714">
    <property type="protein sequence ID" value="JAJ17688.1"/>
    <property type="molecule type" value="Transcribed_RNA"/>
</dbReference>
<evidence type="ECO:0000259" key="19">
    <source>
        <dbReference type="PROSITE" id="PS50268"/>
    </source>
</evidence>
<evidence type="ECO:0000256" key="7">
    <source>
        <dbReference type="ARBA" id="ARBA00022837"/>
    </source>
</evidence>
<feature type="region of interest" description="Disordered" evidence="17">
    <location>
        <begin position="3010"/>
        <end position="3032"/>
    </location>
</feature>
<feature type="domain" description="Cadherin" evidence="19">
    <location>
        <begin position="627"/>
        <end position="730"/>
    </location>
</feature>
<feature type="domain" description="Cadherin" evidence="19">
    <location>
        <begin position="2314"/>
        <end position="2414"/>
    </location>
</feature>
<feature type="domain" description="Cadherin" evidence="19">
    <location>
        <begin position="1358"/>
        <end position="1463"/>
    </location>
</feature>
<feature type="domain" description="Cadherin" evidence="19">
    <location>
        <begin position="731"/>
        <end position="834"/>
    </location>
</feature>
<dbReference type="SMART" id="SM00112">
    <property type="entry name" value="CA"/>
    <property type="match status" value="27"/>
</dbReference>
<dbReference type="GO" id="GO:0007424">
    <property type="term" value="P:open tracheal system development"/>
    <property type="evidence" value="ECO:0007669"/>
    <property type="project" value="UniProtKB-ARBA"/>
</dbReference>
<dbReference type="FunFam" id="2.60.40.60:FF:000104">
    <property type="entry name" value="cadherin-23 isoform X1"/>
    <property type="match status" value="1"/>
</dbReference>
<accession>A0A0P5A0G7</accession>
<keyword evidence="2" id="KW-1003">Cell membrane</keyword>
<dbReference type="GO" id="GO:0005509">
    <property type="term" value="F:calcium ion binding"/>
    <property type="evidence" value="ECO:0007669"/>
    <property type="project" value="UniProtKB-UniRule"/>
</dbReference>
<evidence type="ECO:0000256" key="17">
    <source>
        <dbReference type="SAM" id="MobiDB-lite"/>
    </source>
</evidence>
<dbReference type="GO" id="GO:0007156">
    <property type="term" value="P:homophilic cell adhesion via plasma membrane adhesion molecules"/>
    <property type="evidence" value="ECO:0007669"/>
    <property type="project" value="InterPro"/>
</dbReference>
<feature type="region of interest" description="Disordered" evidence="17">
    <location>
        <begin position="3063"/>
        <end position="3094"/>
    </location>
</feature>
<organism evidence="20">
    <name type="scientific">Daphnia magna</name>
    <dbReference type="NCBI Taxonomy" id="35525"/>
    <lineage>
        <taxon>Eukaryota</taxon>
        <taxon>Metazoa</taxon>
        <taxon>Ecdysozoa</taxon>
        <taxon>Arthropoda</taxon>
        <taxon>Crustacea</taxon>
        <taxon>Branchiopoda</taxon>
        <taxon>Diplostraca</taxon>
        <taxon>Cladocera</taxon>
        <taxon>Anomopoda</taxon>
        <taxon>Daphniidae</taxon>
        <taxon>Daphnia</taxon>
    </lineage>
</organism>
<dbReference type="CDD" id="cd11304">
    <property type="entry name" value="Cadherin_repeat"/>
    <property type="match status" value="27"/>
</dbReference>
<evidence type="ECO:0000256" key="8">
    <source>
        <dbReference type="ARBA" id="ARBA00022889"/>
    </source>
</evidence>
<keyword evidence="12" id="KW-0325">Glycoprotein</keyword>
<feature type="domain" description="Cadherin" evidence="19">
    <location>
        <begin position="1146"/>
        <end position="1248"/>
    </location>
</feature>
<dbReference type="FunFam" id="2.60.40.60:FF:000035">
    <property type="entry name" value="Protocadherin Fat 3"/>
    <property type="match status" value="1"/>
</dbReference>
<dbReference type="FunFam" id="2.60.40.60:FF:000032">
    <property type="entry name" value="FAT atypical cadherin 1"/>
    <property type="match status" value="1"/>
</dbReference>
<evidence type="ECO:0000256" key="10">
    <source>
        <dbReference type="ARBA" id="ARBA00023136"/>
    </source>
</evidence>